<keyword evidence="4" id="KW-1185">Reference proteome</keyword>
<feature type="region of interest" description="Disordered" evidence="1">
    <location>
        <begin position="82"/>
        <end position="133"/>
    </location>
</feature>
<evidence type="ECO:0000256" key="1">
    <source>
        <dbReference type="SAM" id="MobiDB-lite"/>
    </source>
</evidence>
<keyword evidence="2" id="KW-0732">Signal</keyword>
<dbReference type="EMBL" id="JBBWRZ010000012">
    <property type="protein sequence ID" value="KAK8224747.1"/>
    <property type="molecule type" value="Genomic_DNA"/>
</dbReference>
<evidence type="ECO:0000256" key="2">
    <source>
        <dbReference type="SAM" id="SignalP"/>
    </source>
</evidence>
<organism evidence="3 4">
    <name type="scientific">Phyllosticta capitalensis</name>
    <dbReference type="NCBI Taxonomy" id="121624"/>
    <lineage>
        <taxon>Eukaryota</taxon>
        <taxon>Fungi</taxon>
        <taxon>Dikarya</taxon>
        <taxon>Ascomycota</taxon>
        <taxon>Pezizomycotina</taxon>
        <taxon>Dothideomycetes</taxon>
        <taxon>Dothideomycetes incertae sedis</taxon>
        <taxon>Botryosphaeriales</taxon>
        <taxon>Phyllostictaceae</taxon>
        <taxon>Phyllosticta</taxon>
    </lineage>
</organism>
<sequence>MFLKFVLVALCAALMLAQSANAATPACVLAVVGMTKNPNNLTAICNDETMNKQLTDKCKEQDQVKAGLDTYSSVCLGAGIKVPNPSSSSSSASASKTGTSTSTASESASNTGGASATGTETSPGATSTSKPSAGGEPYYGTINVIQTVLISLAVAMTLLLAW</sequence>
<reference evidence="3 4" key="1">
    <citation type="submission" date="2024-04" db="EMBL/GenBank/DDBJ databases">
        <title>Phyllosticta paracitricarpa is synonymous to the EU quarantine fungus P. citricarpa based on phylogenomic analyses.</title>
        <authorList>
            <consortium name="Lawrence Berkeley National Laboratory"/>
            <person name="Van Ingen-Buijs V.A."/>
            <person name="Van Westerhoven A.C."/>
            <person name="Haridas S."/>
            <person name="Skiadas P."/>
            <person name="Martin F."/>
            <person name="Groenewald J.Z."/>
            <person name="Crous P.W."/>
            <person name="Seidl M.F."/>
        </authorList>
    </citation>
    <scope>NUCLEOTIDE SEQUENCE [LARGE SCALE GENOMIC DNA]</scope>
    <source>
        <strain evidence="3 4">CBS 123374</strain>
    </source>
</reference>
<feature type="compositionally biased region" description="Low complexity" evidence="1">
    <location>
        <begin position="86"/>
        <end position="129"/>
    </location>
</feature>
<comment type="caution">
    <text evidence="3">The sequence shown here is derived from an EMBL/GenBank/DDBJ whole genome shotgun (WGS) entry which is preliminary data.</text>
</comment>
<feature type="chain" id="PRO_5046420324" evidence="2">
    <location>
        <begin position="23"/>
        <end position="162"/>
    </location>
</feature>
<accession>A0ABR1YBD8</accession>
<name>A0ABR1YBD8_9PEZI</name>
<evidence type="ECO:0000313" key="4">
    <source>
        <dbReference type="Proteomes" id="UP001492380"/>
    </source>
</evidence>
<proteinExistence type="predicted"/>
<dbReference type="Proteomes" id="UP001492380">
    <property type="component" value="Unassembled WGS sequence"/>
</dbReference>
<evidence type="ECO:0000313" key="3">
    <source>
        <dbReference type="EMBL" id="KAK8224747.1"/>
    </source>
</evidence>
<feature type="signal peptide" evidence="2">
    <location>
        <begin position="1"/>
        <end position="22"/>
    </location>
</feature>
<protein>
    <submittedName>
        <fullName evidence="3">Uncharacterized protein</fullName>
    </submittedName>
</protein>
<gene>
    <name evidence="3" type="ORF">HDK90DRAFT_470162</name>
</gene>